<comment type="subcellular location">
    <subcellularLocation>
        <location evidence="1">Membrane</location>
        <topology evidence="1">Multi-pass membrane protein</topology>
    </subcellularLocation>
</comment>
<evidence type="ECO:0000256" key="2">
    <source>
        <dbReference type="ARBA" id="ARBA00022692"/>
    </source>
</evidence>
<feature type="transmembrane region" description="Helical" evidence="5">
    <location>
        <begin position="44"/>
        <end position="67"/>
    </location>
</feature>
<dbReference type="EMBL" id="HBGO01013545">
    <property type="protein sequence ID" value="CAD9334414.1"/>
    <property type="molecule type" value="Transcribed_RNA"/>
</dbReference>
<proteinExistence type="predicted"/>
<keyword evidence="3 5" id="KW-1133">Transmembrane helix</keyword>
<dbReference type="PANTHER" id="PTHR34292">
    <property type="entry name" value="OUTER SPORE WALL PROTEIN LDS1"/>
    <property type="match status" value="1"/>
</dbReference>
<evidence type="ECO:0000256" key="3">
    <source>
        <dbReference type="ARBA" id="ARBA00022989"/>
    </source>
</evidence>
<dbReference type="PANTHER" id="PTHR34292:SF2">
    <property type="entry name" value="OUTER SPORE WALL PROTEIN LDS1"/>
    <property type="match status" value="1"/>
</dbReference>
<feature type="transmembrane region" description="Helical" evidence="5">
    <location>
        <begin position="218"/>
        <end position="239"/>
    </location>
</feature>
<sequence>MPSAALGVANVVSLGRHRYGHDPSHYPLKGLKFALKSPSLWRKILCVACGGLFVSFVVLALLLGFALVPQAKAFGNFQWWSWLLAIIAVLAEAAVVSSLVLILSQSKAQTEVFVETMRLRGRWREDVMTKPSTQKDLNLFRRAFWVRVITFPLNLVPLIGGGLYSAINATFVGWDYMDRYFDALGMDSRAQRMEVLGEDRADCSAVFSLGTYDSNNDYARFGFVCGFLESLPLVGWVLFPLTNACGTGLFACDIEAKGGPVVLRPPEQHTGITGVADAAMAKIQEHLGKN</sequence>
<feature type="transmembrane region" description="Helical" evidence="5">
    <location>
        <begin position="79"/>
        <end position="103"/>
    </location>
</feature>
<feature type="transmembrane region" description="Helical" evidence="5">
    <location>
        <begin position="144"/>
        <end position="167"/>
    </location>
</feature>
<organism evidence="6">
    <name type="scientific">Trieres chinensis</name>
    <name type="common">Marine centric diatom</name>
    <name type="synonym">Odontella sinensis</name>
    <dbReference type="NCBI Taxonomy" id="1514140"/>
    <lineage>
        <taxon>Eukaryota</taxon>
        <taxon>Sar</taxon>
        <taxon>Stramenopiles</taxon>
        <taxon>Ochrophyta</taxon>
        <taxon>Bacillariophyta</taxon>
        <taxon>Mediophyceae</taxon>
        <taxon>Biddulphiophycidae</taxon>
        <taxon>Eupodiscales</taxon>
        <taxon>Parodontellaceae</taxon>
        <taxon>Trieres</taxon>
    </lineage>
</organism>
<evidence type="ECO:0000256" key="4">
    <source>
        <dbReference type="ARBA" id="ARBA00023136"/>
    </source>
</evidence>
<keyword evidence="2 5" id="KW-0812">Transmembrane</keyword>
<evidence type="ECO:0000256" key="1">
    <source>
        <dbReference type="ARBA" id="ARBA00004141"/>
    </source>
</evidence>
<reference evidence="6" key="1">
    <citation type="submission" date="2021-01" db="EMBL/GenBank/DDBJ databases">
        <authorList>
            <person name="Corre E."/>
            <person name="Pelletier E."/>
            <person name="Niang G."/>
            <person name="Scheremetjew M."/>
            <person name="Finn R."/>
            <person name="Kale V."/>
            <person name="Holt S."/>
            <person name="Cochrane G."/>
            <person name="Meng A."/>
            <person name="Brown T."/>
            <person name="Cohen L."/>
        </authorList>
    </citation>
    <scope>NUCLEOTIDE SEQUENCE</scope>
    <source>
        <strain evidence="6">Grunow 1884</strain>
    </source>
</reference>
<name>A0A7S1ZC84_TRICV</name>
<protein>
    <submittedName>
        <fullName evidence="6">Uncharacterized protein</fullName>
    </submittedName>
</protein>
<evidence type="ECO:0000313" key="6">
    <source>
        <dbReference type="EMBL" id="CAD9334414.1"/>
    </source>
</evidence>
<keyword evidence="4 5" id="KW-0472">Membrane</keyword>
<dbReference type="AlphaFoldDB" id="A0A7S1ZC84"/>
<gene>
    <name evidence="6" type="ORF">OSIN01602_LOCUS7618</name>
</gene>
<dbReference type="Pfam" id="PF07264">
    <property type="entry name" value="EI24"/>
    <property type="match status" value="1"/>
</dbReference>
<dbReference type="InterPro" id="IPR059112">
    <property type="entry name" value="CysZ/EI24"/>
</dbReference>
<dbReference type="InterPro" id="IPR052786">
    <property type="entry name" value="Spore_wall_assembly"/>
</dbReference>
<accession>A0A7S1ZC84</accession>
<evidence type="ECO:0000256" key="5">
    <source>
        <dbReference type="SAM" id="Phobius"/>
    </source>
</evidence>